<feature type="domain" description="Blue (type 1) copper" evidence="4">
    <location>
        <begin position="104"/>
        <end position="184"/>
    </location>
</feature>
<dbReference type="Gene3D" id="2.60.40.420">
    <property type="entry name" value="Cupredoxins - blue copper proteins"/>
    <property type="match status" value="1"/>
</dbReference>
<keyword evidence="6" id="KW-1185">Reference proteome</keyword>
<evidence type="ECO:0000256" key="2">
    <source>
        <dbReference type="ARBA" id="ARBA00023008"/>
    </source>
</evidence>
<keyword evidence="3" id="KW-0472">Membrane</keyword>
<dbReference type="OrthoDB" id="345021at2"/>
<name>D3FF77_CONWI</name>
<organism evidence="5 6">
    <name type="scientific">Conexibacter woesei (strain DSM 14684 / CCUG 47730 / CIP 108061 / JCM 11494 / NBRC 100937 / ID131577)</name>
    <dbReference type="NCBI Taxonomy" id="469383"/>
    <lineage>
        <taxon>Bacteria</taxon>
        <taxon>Bacillati</taxon>
        <taxon>Actinomycetota</taxon>
        <taxon>Thermoleophilia</taxon>
        <taxon>Solirubrobacterales</taxon>
        <taxon>Conexibacteraceae</taxon>
        <taxon>Conexibacter</taxon>
    </lineage>
</organism>
<dbReference type="GO" id="GO:0005507">
    <property type="term" value="F:copper ion binding"/>
    <property type="evidence" value="ECO:0007669"/>
    <property type="project" value="InterPro"/>
</dbReference>
<protein>
    <submittedName>
        <fullName evidence="5">Blue (Type 1) copper domain protein</fullName>
    </submittedName>
</protein>
<dbReference type="eggNOG" id="COG4454">
    <property type="taxonomic scope" value="Bacteria"/>
</dbReference>
<gene>
    <name evidence="5" type="ordered locus">Cwoe_3376</name>
</gene>
<evidence type="ECO:0000313" key="5">
    <source>
        <dbReference type="EMBL" id="ADB51794.1"/>
    </source>
</evidence>
<dbReference type="STRING" id="469383.Cwoe_3376"/>
<dbReference type="InterPro" id="IPR033138">
    <property type="entry name" value="Cu_oxidase_CS"/>
</dbReference>
<dbReference type="EMBL" id="CP001854">
    <property type="protein sequence ID" value="ADB51794.1"/>
    <property type="molecule type" value="Genomic_DNA"/>
</dbReference>
<dbReference type="KEGG" id="cwo:Cwoe_3376"/>
<dbReference type="InterPro" id="IPR000923">
    <property type="entry name" value="BlueCu_1"/>
</dbReference>
<accession>D3FF77</accession>
<feature type="transmembrane region" description="Helical" evidence="3">
    <location>
        <begin position="57"/>
        <end position="79"/>
    </location>
</feature>
<reference evidence="5 6" key="1">
    <citation type="journal article" date="2010" name="Stand. Genomic Sci.">
        <title>Complete genome sequence of Conexibacter woesei type strain (ID131577).</title>
        <authorList>
            <person name="Pukall R."/>
            <person name="Lapidus A."/>
            <person name="Glavina Del Rio T."/>
            <person name="Copeland A."/>
            <person name="Tice H."/>
            <person name="Cheng J.-F."/>
            <person name="Lucas S."/>
            <person name="Chen F."/>
            <person name="Nolan M."/>
            <person name="Bruce D."/>
            <person name="Goodwin L."/>
            <person name="Pitluck S."/>
            <person name="Mavromatis K."/>
            <person name="Ivanova N."/>
            <person name="Ovchinnikova G."/>
            <person name="Pati A."/>
            <person name="Chen A."/>
            <person name="Palaniappan K."/>
            <person name="Land M."/>
            <person name="Hauser L."/>
            <person name="Chang Y.-J."/>
            <person name="Jeffries C.D."/>
            <person name="Chain P."/>
            <person name="Meincke L."/>
            <person name="Sims D."/>
            <person name="Brettin T."/>
            <person name="Detter J.C."/>
            <person name="Rohde M."/>
            <person name="Goeker M."/>
            <person name="Bristow J."/>
            <person name="Eisen J.A."/>
            <person name="Markowitz V."/>
            <person name="Kyrpides N.C."/>
            <person name="Klenk H.-P."/>
            <person name="Hugenholtz P."/>
        </authorList>
    </citation>
    <scope>NUCLEOTIDE SEQUENCE [LARGE SCALE GENOMIC DNA]</scope>
    <source>
        <strain evidence="6">DSM 14684 / CIP 108061 / JCM 11494 / NBRC 100937 / ID131577</strain>
    </source>
</reference>
<dbReference type="AlphaFoldDB" id="D3FF77"/>
<keyword evidence="3" id="KW-0812">Transmembrane</keyword>
<dbReference type="Pfam" id="PF00127">
    <property type="entry name" value="Copper-bind"/>
    <property type="match status" value="1"/>
</dbReference>
<keyword evidence="2" id="KW-0186">Copper</keyword>
<dbReference type="InterPro" id="IPR008972">
    <property type="entry name" value="Cupredoxin"/>
</dbReference>
<evidence type="ECO:0000259" key="4">
    <source>
        <dbReference type="Pfam" id="PF00127"/>
    </source>
</evidence>
<proteinExistence type="predicted"/>
<dbReference type="PROSITE" id="PS00079">
    <property type="entry name" value="MULTICOPPER_OXIDASE1"/>
    <property type="match status" value="1"/>
</dbReference>
<dbReference type="SUPFAM" id="SSF49503">
    <property type="entry name" value="Cupredoxins"/>
    <property type="match status" value="1"/>
</dbReference>
<dbReference type="RefSeq" id="WP_012934845.1">
    <property type="nucleotide sequence ID" value="NC_013739.1"/>
</dbReference>
<keyword evidence="3" id="KW-1133">Transmembrane helix</keyword>
<dbReference type="PROSITE" id="PS51257">
    <property type="entry name" value="PROKAR_LIPOPROTEIN"/>
    <property type="match status" value="1"/>
</dbReference>
<feature type="transmembrane region" description="Helical" evidence="3">
    <location>
        <begin position="24"/>
        <end position="45"/>
    </location>
</feature>
<evidence type="ECO:0000256" key="1">
    <source>
        <dbReference type="ARBA" id="ARBA00022723"/>
    </source>
</evidence>
<dbReference type="HOGENOM" id="CLU_1452139_0_0_11"/>
<dbReference type="Proteomes" id="UP000008229">
    <property type="component" value="Chromosome"/>
</dbReference>
<evidence type="ECO:0000313" key="6">
    <source>
        <dbReference type="Proteomes" id="UP000008229"/>
    </source>
</evidence>
<sequence>MHPIRVADAAWVFAATTEPSKVPFYIAGALLACWAFGVAAAGIARPDLARSARAGRLVILTSAILAAATVTTAVITAGAPTEEHDAQTAATQTNTLRIAADPTGDSAYDRTTATVSAGQLTVRFANDSPVPHNVTIARGARVVAATSTIHDGRTTATADLPAGDYVFYCSVDGHRQAGMRGTLTAR</sequence>
<evidence type="ECO:0000256" key="3">
    <source>
        <dbReference type="SAM" id="Phobius"/>
    </source>
</evidence>
<dbReference type="GO" id="GO:0009055">
    <property type="term" value="F:electron transfer activity"/>
    <property type="evidence" value="ECO:0007669"/>
    <property type="project" value="InterPro"/>
</dbReference>
<reference evidence="6" key="2">
    <citation type="submission" date="2010-01" db="EMBL/GenBank/DDBJ databases">
        <title>The complete genome of Conexibacter woesei DSM 14684.</title>
        <authorList>
            <consortium name="US DOE Joint Genome Institute (JGI-PGF)"/>
            <person name="Lucas S."/>
            <person name="Copeland A."/>
            <person name="Lapidus A."/>
            <person name="Glavina del Rio T."/>
            <person name="Dalin E."/>
            <person name="Tice H."/>
            <person name="Bruce D."/>
            <person name="Goodwin L."/>
            <person name="Pitluck S."/>
            <person name="Kyrpides N."/>
            <person name="Mavromatis K."/>
            <person name="Ivanova N."/>
            <person name="Mikhailova N."/>
            <person name="Chertkov O."/>
            <person name="Brettin T."/>
            <person name="Detter J.C."/>
            <person name="Han C."/>
            <person name="Larimer F."/>
            <person name="Land M."/>
            <person name="Hauser L."/>
            <person name="Markowitz V."/>
            <person name="Cheng J.-F."/>
            <person name="Hugenholtz P."/>
            <person name="Woyke T."/>
            <person name="Wu D."/>
            <person name="Pukall R."/>
            <person name="Steenblock K."/>
            <person name="Schneider S."/>
            <person name="Klenk H.-P."/>
            <person name="Eisen J.A."/>
        </authorList>
    </citation>
    <scope>NUCLEOTIDE SEQUENCE [LARGE SCALE GENOMIC DNA]</scope>
    <source>
        <strain evidence="6">DSM 14684 / CIP 108061 / JCM 11494 / NBRC 100937 / ID131577</strain>
    </source>
</reference>
<keyword evidence="1" id="KW-0479">Metal-binding</keyword>